<protein>
    <submittedName>
        <fullName evidence="2">Uncharacterized protein</fullName>
    </submittedName>
</protein>
<organism evidence="2 3">
    <name type="scientific">Araneus ventricosus</name>
    <name type="common">Orbweaver spider</name>
    <name type="synonym">Epeira ventricosa</name>
    <dbReference type="NCBI Taxonomy" id="182803"/>
    <lineage>
        <taxon>Eukaryota</taxon>
        <taxon>Metazoa</taxon>
        <taxon>Ecdysozoa</taxon>
        <taxon>Arthropoda</taxon>
        <taxon>Chelicerata</taxon>
        <taxon>Arachnida</taxon>
        <taxon>Araneae</taxon>
        <taxon>Araneomorphae</taxon>
        <taxon>Entelegynae</taxon>
        <taxon>Araneoidea</taxon>
        <taxon>Araneidae</taxon>
        <taxon>Araneus</taxon>
    </lineage>
</organism>
<dbReference type="AlphaFoldDB" id="A0A4Y2EZW2"/>
<feature type="region of interest" description="Disordered" evidence="1">
    <location>
        <begin position="104"/>
        <end position="148"/>
    </location>
</feature>
<keyword evidence="3" id="KW-1185">Reference proteome</keyword>
<reference evidence="2 3" key="1">
    <citation type="journal article" date="2019" name="Sci. Rep.">
        <title>Orb-weaving spider Araneus ventricosus genome elucidates the spidroin gene catalogue.</title>
        <authorList>
            <person name="Kono N."/>
            <person name="Nakamura H."/>
            <person name="Ohtoshi R."/>
            <person name="Moran D.A.P."/>
            <person name="Shinohara A."/>
            <person name="Yoshida Y."/>
            <person name="Fujiwara M."/>
            <person name="Mori M."/>
            <person name="Tomita M."/>
            <person name="Arakawa K."/>
        </authorList>
    </citation>
    <scope>NUCLEOTIDE SEQUENCE [LARGE SCALE GENOMIC DNA]</scope>
</reference>
<feature type="compositionally biased region" description="Polar residues" evidence="1">
    <location>
        <begin position="127"/>
        <end position="140"/>
    </location>
</feature>
<name>A0A4Y2EZW2_ARAVE</name>
<accession>A0A4Y2EZW2</accession>
<evidence type="ECO:0000256" key="1">
    <source>
        <dbReference type="SAM" id="MobiDB-lite"/>
    </source>
</evidence>
<feature type="compositionally biased region" description="Basic and acidic residues" evidence="1">
    <location>
        <begin position="117"/>
        <end position="126"/>
    </location>
</feature>
<proteinExistence type="predicted"/>
<comment type="caution">
    <text evidence="2">The sequence shown here is derived from an EMBL/GenBank/DDBJ whole genome shotgun (WGS) entry which is preliminary data.</text>
</comment>
<evidence type="ECO:0000313" key="2">
    <source>
        <dbReference type="EMBL" id="GBM33556.1"/>
    </source>
</evidence>
<feature type="region of interest" description="Disordered" evidence="1">
    <location>
        <begin position="166"/>
        <end position="223"/>
    </location>
</feature>
<feature type="compositionally biased region" description="Basic residues" evidence="1">
    <location>
        <begin position="187"/>
        <end position="203"/>
    </location>
</feature>
<sequence>MATTKDSEIKALNSESTIVVKAKTDKKNRLSRKKKILPENMETDSVKGSSLRKMGKYSKVKEPFAIPWGDTPFQVNPEASTSALPAADKETVKLVLADDTLAAAGVADNGPPSQSELFKDDGESVHSDVSSDGTTDSNQYYEIPGTPQAGQENLLKQYYLKDKLVPQPNFATGTKEARMDEDPPAGTKRRRPGKVRGNKKKLNKGPVGGLGKKVANEKKVGKQESQLLRSSQSFIKKYPIFTFQIPRFRRAQLKSF</sequence>
<evidence type="ECO:0000313" key="3">
    <source>
        <dbReference type="Proteomes" id="UP000499080"/>
    </source>
</evidence>
<gene>
    <name evidence="2" type="ORF">AVEN_197310_1</name>
</gene>
<dbReference type="Proteomes" id="UP000499080">
    <property type="component" value="Unassembled WGS sequence"/>
</dbReference>
<dbReference type="EMBL" id="BGPR01000736">
    <property type="protein sequence ID" value="GBM33556.1"/>
    <property type="molecule type" value="Genomic_DNA"/>
</dbReference>